<gene>
    <name evidence="10" type="ORF">SAMN04489713_11534</name>
</gene>
<evidence type="ECO:0000259" key="9">
    <source>
        <dbReference type="Pfam" id="PF00720"/>
    </source>
</evidence>
<protein>
    <submittedName>
        <fullName evidence="10">Subtilisin inhibitor-like</fullName>
    </submittedName>
</protein>
<dbReference type="Proteomes" id="UP000183413">
    <property type="component" value="Unassembled WGS sequence"/>
</dbReference>
<evidence type="ECO:0000256" key="5">
    <source>
        <dbReference type="ARBA" id="ARBA00022690"/>
    </source>
</evidence>
<dbReference type="GO" id="GO:0005576">
    <property type="term" value="C:extracellular region"/>
    <property type="evidence" value="ECO:0007669"/>
    <property type="project" value="UniProtKB-SubCell"/>
</dbReference>
<evidence type="ECO:0000256" key="1">
    <source>
        <dbReference type="ARBA" id="ARBA00004613"/>
    </source>
</evidence>
<sequence length="124" mass="12831">MPNLAAGVVVGAVVALLVAAPSGAETSLRLSVTHPGEQPSGARAVTLRCDPPRGGHPDAARACLELSGSGGAFEHAPDGRMCADVYAPVIARAEGRWRGKPARFRAEYGNDCVMRSRTGSVFAF</sequence>
<dbReference type="AlphaFoldDB" id="A0A1I5R970"/>
<dbReference type="GeneID" id="99654691"/>
<dbReference type="eggNOG" id="ENOG50333FU">
    <property type="taxonomic scope" value="Bacteria"/>
</dbReference>
<comment type="similarity">
    <text evidence="2 8">Belongs to the protease inhibitor I16 (SSI) family.</text>
</comment>
<keyword evidence="11" id="KW-1185">Reference proteome</keyword>
<comment type="subcellular location">
    <subcellularLocation>
        <location evidence="1">Secreted</location>
    </subcellularLocation>
</comment>
<dbReference type="SUPFAM" id="SSF55399">
    <property type="entry name" value="Subtilisin inhibitor"/>
    <property type="match status" value="1"/>
</dbReference>
<dbReference type="EMBL" id="FOVH01000015">
    <property type="protein sequence ID" value="SFP55078.1"/>
    <property type="molecule type" value="Genomic_DNA"/>
</dbReference>
<dbReference type="RefSeq" id="WP_075023522.1">
    <property type="nucleotide sequence ID" value="NZ_CP083237.1"/>
</dbReference>
<dbReference type="OrthoDB" id="4567948at2"/>
<feature type="domain" description="Subtilisin inhibitor" evidence="9">
    <location>
        <begin position="25"/>
        <end position="110"/>
    </location>
</feature>
<dbReference type="STRING" id="1993.SAMN04489713_11534"/>
<evidence type="ECO:0000256" key="8">
    <source>
        <dbReference type="RuleBase" id="RU003471"/>
    </source>
</evidence>
<proteinExistence type="inferred from homology"/>
<comment type="subunit">
    <text evidence="3">Homodimer.</text>
</comment>
<keyword evidence="6 8" id="KW-0722">Serine protease inhibitor</keyword>
<accession>A0A1I5R970</accession>
<evidence type="ECO:0000256" key="7">
    <source>
        <dbReference type="ARBA" id="ARBA00023157"/>
    </source>
</evidence>
<keyword evidence="7" id="KW-1015">Disulfide bond</keyword>
<evidence type="ECO:0000313" key="11">
    <source>
        <dbReference type="Proteomes" id="UP000183413"/>
    </source>
</evidence>
<dbReference type="InterPro" id="IPR036819">
    <property type="entry name" value="Subtilisin_inhibitor-like_sf"/>
</dbReference>
<dbReference type="GO" id="GO:0004867">
    <property type="term" value="F:serine-type endopeptidase inhibitor activity"/>
    <property type="evidence" value="ECO:0007669"/>
    <property type="project" value="UniProtKB-KW"/>
</dbReference>
<dbReference type="Pfam" id="PF00720">
    <property type="entry name" value="SSI"/>
    <property type="match status" value="1"/>
</dbReference>
<evidence type="ECO:0000313" key="10">
    <source>
        <dbReference type="EMBL" id="SFP55078.1"/>
    </source>
</evidence>
<dbReference type="PRINTS" id="PR00294">
    <property type="entry name" value="SSBTLNINHBTR"/>
</dbReference>
<dbReference type="Gene3D" id="3.30.350.10">
    <property type="entry name" value="Subtilisin inhibitor-like"/>
    <property type="match status" value="1"/>
</dbReference>
<evidence type="ECO:0000256" key="4">
    <source>
        <dbReference type="ARBA" id="ARBA00022525"/>
    </source>
</evidence>
<reference evidence="10 11" key="1">
    <citation type="submission" date="2016-10" db="EMBL/GenBank/DDBJ databases">
        <authorList>
            <person name="de Groot N.N."/>
        </authorList>
    </citation>
    <scope>NUCLEOTIDE SEQUENCE [LARGE SCALE GENOMIC DNA]</scope>
    <source>
        <strain evidence="10 11">DSM 43067</strain>
    </source>
</reference>
<keyword evidence="5 8" id="KW-0646">Protease inhibitor</keyword>
<evidence type="ECO:0000256" key="2">
    <source>
        <dbReference type="ARBA" id="ARBA00010472"/>
    </source>
</evidence>
<evidence type="ECO:0000256" key="6">
    <source>
        <dbReference type="ARBA" id="ARBA00022900"/>
    </source>
</evidence>
<dbReference type="InterPro" id="IPR023549">
    <property type="entry name" value="Subtilisin_inhibitor"/>
</dbReference>
<name>A0A1I5R970_9ACTN</name>
<organism evidence="10 11">
    <name type="scientific">Actinomadura madurae</name>
    <dbReference type="NCBI Taxonomy" id="1993"/>
    <lineage>
        <taxon>Bacteria</taxon>
        <taxon>Bacillati</taxon>
        <taxon>Actinomycetota</taxon>
        <taxon>Actinomycetes</taxon>
        <taxon>Streptosporangiales</taxon>
        <taxon>Thermomonosporaceae</taxon>
        <taxon>Actinomadura</taxon>
    </lineage>
</organism>
<evidence type="ECO:0000256" key="3">
    <source>
        <dbReference type="ARBA" id="ARBA00011738"/>
    </source>
</evidence>
<dbReference type="InParanoid" id="A0A1I5R970"/>
<keyword evidence="4" id="KW-0964">Secreted</keyword>
<dbReference type="InterPro" id="IPR000691">
    <property type="entry name" value="Prot_inh_I16_SSI"/>
</dbReference>